<evidence type="ECO:0000313" key="18">
    <source>
        <dbReference type="Proteomes" id="UP000191055"/>
    </source>
</evidence>
<dbReference type="SMART" id="SM00304">
    <property type="entry name" value="HAMP"/>
    <property type="match status" value="1"/>
</dbReference>
<evidence type="ECO:0000256" key="2">
    <source>
        <dbReference type="ARBA" id="ARBA00004651"/>
    </source>
</evidence>
<dbReference type="SUPFAM" id="SSF158472">
    <property type="entry name" value="HAMP domain-like"/>
    <property type="match status" value="1"/>
</dbReference>
<evidence type="ECO:0000256" key="4">
    <source>
        <dbReference type="ARBA" id="ARBA00022475"/>
    </source>
</evidence>
<dbReference type="Pfam" id="PF00672">
    <property type="entry name" value="HAMP"/>
    <property type="match status" value="1"/>
</dbReference>
<dbReference type="CDD" id="cd06225">
    <property type="entry name" value="HAMP"/>
    <property type="match status" value="1"/>
</dbReference>
<accession>A0A1T5HT45</accession>
<keyword evidence="6" id="KW-0808">Transferase</keyword>
<comment type="subcellular location">
    <subcellularLocation>
        <location evidence="2">Cell membrane</location>
        <topology evidence="2">Multi-pass membrane protein</topology>
    </subcellularLocation>
</comment>
<keyword evidence="12" id="KW-0902">Two-component regulatory system</keyword>
<keyword evidence="10" id="KW-0067">ATP-binding</keyword>
<comment type="catalytic activity">
    <reaction evidence="1">
        <text>ATP + protein L-histidine = ADP + protein N-phospho-L-histidine.</text>
        <dbReference type="EC" id="2.7.13.3"/>
    </reaction>
</comment>
<dbReference type="Gene3D" id="6.10.340.10">
    <property type="match status" value="1"/>
</dbReference>
<sequence>MYKNYPKFLPQILLFLFFLILGEGLRYLSEILPEKPFASQRIEKTVNSIRQKMSDQLDQIPIESYTTHEELWRGLDSLQKKDFDYLIFQGHELVAWNNHILPVEGINPQYFRNPLVRLDNGWYLTSYRQYGSILAVGFTLFKQEYPYENQFLRNGFSTKFDLAPTVLISREQSATQVGIHDTNGEFLFSLIPNGVEKDQSAIMQMSRISFLISILFLWLLVYRIQFRFSSTGATNRVFFLASGLFALVYYLIIWQKNTIIPDNSALFSPRYFAMSEFLPSLGHFLLYSILIFSVSFWFFKFFRLPDNIGYGKRRHLKTYVALGLFLAISALFIIYINQLFYLLAKHSAGSLIITKVIDFDLVAFTKMLIVALLLLSFLMVLERIVVIFLLYLTRWQIFTGFFITFFLLCLIFRGIGIGASDWAFLLFFACSSLLIFSKRRPHLTHSYSTFLWFAGLFAIYAGVVLMDLSIRKEESGRELLIENLAFQLMRDEDPVAEMYLSEIEKQISSDATLSRILDQPEPDPEAIRNHLVKFYFYGFWNRYDMQIIPCWPQGDLYIEETGEIYNCYQYFFHMLDQYAYTIPGSNHFHYLDNLNGRVSYFGVFRFFPNDPDREISLFIELHSKAYFEGLGYPELLISEREYGRLKLFRDYSYAKYLNGRLVRRSGDYLFKNELSWLPLTAGTKVFMKESDHSHLLYQHSGQMAVMLSRQDFSIWDVFMAFSIFFIFFFLTGALIILIMQWRYAGFSFRISIQKRIQVAFVMLLLLMLVIVAIGTVYYTVQQFERKHLELLESKIQSILMELEYKVGLEGPETTNPGEYLNYQLQMISNVFHADINLYGVDGKLTGTSRPELFHNGLAGRQMNPNAYFNLAYTDAVRYLAEERIGNLSYISFYVPVITADNRLAGFVNLPYFVGNNELRDEISSVIVTVINFYLVFSFLVVGFAVFLARQITRPLLLLQERISSLKLDHLNEKIDYKGEDEIGSLVKEYNRMVDELAISAEKLAKSERDLAWREMAKQIAHEIKNPLTPMKLSIQYLQRAWNDQVEDFDSYMKKVTQTLIEQINNLSSIASEFSKFAQMPSAKTEIVNLIEKIENSRTLFANSTKTPIEFINMAGDPVYVKADGEQLLGVFNNLIKNAIQSIPSVKTGKIEITVTNEGHGVRVAIKDNGKGIPEEITDKLFVPSFTTKTGGMGLGLAIARRIIENAGGHIWFETEINKGSIFYVQLPYKEESSLSGFSSEV</sequence>
<dbReference type="AlphaFoldDB" id="A0A1T5HT45"/>
<evidence type="ECO:0000256" key="13">
    <source>
        <dbReference type="ARBA" id="ARBA00023136"/>
    </source>
</evidence>
<evidence type="ECO:0000259" key="15">
    <source>
        <dbReference type="PROSITE" id="PS50109"/>
    </source>
</evidence>
<dbReference type="STRING" id="889453.SAMN03080601_03153"/>
<dbReference type="GO" id="GO:0000155">
    <property type="term" value="F:phosphorelay sensor kinase activity"/>
    <property type="evidence" value="ECO:0007669"/>
    <property type="project" value="InterPro"/>
</dbReference>
<dbReference type="CDD" id="cd00075">
    <property type="entry name" value="HATPase"/>
    <property type="match status" value="1"/>
</dbReference>
<evidence type="ECO:0000256" key="7">
    <source>
        <dbReference type="ARBA" id="ARBA00022692"/>
    </source>
</evidence>
<keyword evidence="8" id="KW-0547">Nucleotide-binding</keyword>
<protein>
    <recommendedName>
        <fullName evidence="3">histidine kinase</fullName>
        <ecNumber evidence="3">2.7.13.3</ecNumber>
    </recommendedName>
</protein>
<dbReference type="PANTHER" id="PTHR45528">
    <property type="entry name" value="SENSOR HISTIDINE KINASE CPXA"/>
    <property type="match status" value="1"/>
</dbReference>
<feature type="transmembrane region" description="Helical" evidence="14">
    <location>
        <begin position="363"/>
        <end position="390"/>
    </location>
</feature>
<evidence type="ECO:0000256" key="5">
    <source>
        <dbReference type="ARBA" id="ARBA00022553"/>
    </source>
</evidence>
<evidence type="ECO:0000259" key="16">
    <source>
        <dbReference type="PROSITE" id="PS50885"/>
    </source>
</evidence>
<feature type="transmembrane region" description="Helical" evidence="14">
    <location>
        <begin position="397"/>
        <end position="416"/>
    </location>
</feature>
<keyword evidence="4" id="KW-1003">Cell membrane</keyword>
<feature type="transmembrane region" description="Helical" evidence="14">
    <location>
        <begin position="277"/>
        <end position="299"/>
    </location>
</feature>
<evidence type="ECO:0000256" key="9">
    <source>
        <dbReference type="ARBA" id="ARBA00022777"/>
    </source>
</evidence>
<dbReference type="Proteomes" id="UP000191055">
    <property type="component" value="Unassembled WGS sequence"/>
</dbReference>
<evidence type="ECO:0000256" key="1">
    <source>
        <dbReference type="ARBA" id="ARBA00000085"/>
    </source>
</evidence>
<dbReference type="SMART" id="SM00388">
    <property type="entry name" value="HisKA"/>
    <property type="match status" value="1"/>
</dbReference>
<dbReference type="GO" id="GO:0005886">
    <property type="term" value="C:plasma membrane"/>
    <property type="evidence" value="ECO:0007669"/>
    <property type="project" value="UniProtKB-SubCell"/>
</dbReference>
<dbReference type="InterPro" id="IPR050398">
    <property type="entry name" value="HssS/ArlS-like"/>
</dbReference>
<gene>
    <name evidence="17" type="ORF">SAMN03080601_03153</name>
</gene>
<dbReference type="InterPro" id="IPR005467">
    <property type="entry name" value="His_kinase_dom"/>
</dbReference>
<dbReference type="PROSITE" id="PS50109">
    <property type="entry name" value="HIS_KIN"/>
    <property type="match status" value="1"/>
</dbReference>
<dbReference type="GO" id="GO:0005524">
    <property type="term" value="F:ATP binding"/>
    <property type="evidence" value="ECO:0007669"/>
    <property type="project" value="UniProtKB-KW"/>
</dbReference>
<dbReference type="EC" id="2.7.13.3" evidence="3"/>
<evidence type="ECO:0000256" key="12">
    <source>
        <dbReference type="ARBA" id="ARBA00023012"/>
    </source>
</evidence>
<dbReference type="SMART" id="SM00387">
    <property type="entry name" value="HATPase_c"/>
    <property type="match status" value="1"/>
</dbReference>
<evidence type="ECO:0000256" key="3">
    <source>
        <dbReference type="ARBA" id="ARBA00012438"/>
    </source>
</evidence>
<feature type="transmembrane region" description="Helical" evidence="14">
    <location>
        <begin position="758"/>
        <end position="780"/>
    </location>
</feature>
<feature type="transmembrane region" description="Helical" evidence="14">
    <location>
        <begin position="319"/>
        <end position="343"/>
    </location>
</feature>
<dbReference type="RefSeq" id="WP_232468397.1">
    <property type="nucleotide sequence ID" value="NZ_CP021904.1"/>
</dbReference>
<keyword evidence="18" id="KW-1185">Reference proteome</keyword>
<feature type="domain" description="Histidine kinase" evidence="15">
    <location>
        <begin position="1018"/>
        <end position="1230"/>
    </location>
</feature>
<reference evidence="17 18" key="1">
    <citation type="submission" date="2017-02" db="EMBL/GenBank/DDBJ databases">
        <authorList>
            <person name="Peterson S.W."/>
        </authorList>
    </citation>
    <scope>NUCLEOTIDE SEQUENCE [LARGE SCALE GENOMIC DNA]</scope>
    <source>
        <strain evidence="17 18">DSM 24412</strain>
    </source>
</reference>
<feature type="transmembrane region" description="Helical" evidence="14">
    <location>
        <begin position="922"/>
        <end position="948"/>
    </location>
</feature>
<dbReference type="SUPFAM" id="SSF47384">
    <property type="entry name" value="Homodimeric domain of signal transducing histidine kinase"/>
    <property type="match status" value="1"/>
</dbReference>
<dbReference type="InterPro" id="IPR003661">
    <property type="entry name" value="HisK_dim/P_dom"/>
</dbReference>
<feature type="transmembrane region" description="Helical" evidence="14">
    <location>
        <begin position="208"/>
        <end position="225"/>
    </location>
</feature>
<dbReference type="SUPFAM" id="SSF55874">
    <property type="entry name" value="ATPase domain of HSP90 chaperone/DNA topoisomerase II/histidine kinase"/>
    <property type="match status" value="1"/>
</dbReference>
<evidence type="ECO:0000256" key="8">
    <source>
        <dbReference type="ARBA" id="ARBA00022741"/>
    </source>
</evidence>
<dbReference type="Pfam" id="PF02518">
    <property type="entry name" value="HATPase_c"/>
    <property type="match status" value="1"/>
</dbReference>
<feature type="transmembrane region" description="Helical" evidence="14">
    <location>
        <begin position="237"/>
        <end position="257"/>
    </location>
</feature>
<dbReference type="InterPro" id="IPR003660">
    <property type="entry name" value="HAMP_dom"/>
</dbReference>
<keyword evidence="9" id="KW-0418">Kinase</keyword>
<organism evidence="17 18">
    <name type="scientific">Alkalitalea saponilacus</name>
    <dbReference type="NCBI Taxonomy" id="889453"/>
    <lineage>
        <taxon>Bacteria</taxon>
        <taxon>Pseudomonadati</taxon>
        <taxon>Bacteroidota</taxon>
        <taxon>Bacteroidia</taxon>
        <taxon>Marinilabiliales</taxon>
        <taxon>Marinilabiliaceae</taxon>
        <taxon>Alkalitalea</taxon>
    </lineage>
</organism>
<dbReference type="PANTHER" id="PTHR45528:SF1">
    <property type="entry name" value="SENSOR HISTIDINE KINASE CPXA"/>
    <property type="match status" value="1"/>
</dbReference>
<dbReference type="Gene3D" id="3.30.565.10">
    <property type="entry name" value="Histidine kinase-like ATPase, C-terminal domain"/>
    <property type="match status" value="1"/>
</dbReference>
<feature type="transmembrane region" description="Helical" evidence="14">
    <location>
        <begin position="712"/>
        <end position="737"/>
    </location>
</feature>
<keyword evidence="13 14" id="KW-0472">Membrane</keyword>
<evidence type="ECO:0000256" key="14">
    <source>
        <dbReference type="SAM" id="Phobius"/>
    </source>
</evidence>
<proteinExistence type="predicted"/>
<keyword evidence="5" id="KW-0597">Phosphoprotein</keyword>
<keyword evidence="11 14" id="KW-1133">Transmembrane helix</keyword>
<name>A0A1T5HT45_9BACT</name>
<evidence type="ECO:0000256" key="10">
    <source>
        <dbReference type="ARBA" id="ARBA00022840"/>
    </source>
</evidence>
<keyword evidence="7 14" id="KW-0812">Transmembrane</keyword>
<evidence type="ECO:0000256" key="6">
    <source>
        <dbReference type="ARBA" id="ARBA00022679"/>
    </source>
</evidence>
<dbReference type="InterPro" id="IPR036097">
    <property type="entry name" value="HisK_dim/P_sf"/>
</dbReference>
<dbReference type="InterPro" id="IPR036890">
    <property type="entry name" value="HATPase_C_sf"/>
</dbReference>
<dbReference type="EMBL" id="FUYV01000022">
    <property type="protein sequence ID" value="SKC23868.1"/>
    <property type="molecule type" value="Genomic_DNA"/>
</dbReference>
<feature type="transmembrane region" description="Helical" evidence="14">
    <location>
        <begin position="450"/>
        <end position="470"/>
    </location>
</feature>
<dbReference type="Pfam" id="PF00512">
    <property type="entry name" value="HisKA"/>
    <property type="match status" value="1"/>
</dbReference>
<evidence type="ECO:0000256" key="11">
    <source>
        <dbReference type="ARBA" id="ARBA00022989"/>
    </source>
</evidence>
<dbReference type="PRINTS" id="PR00344">
    <property type="entry name" value="BCTRLSENSOR"/>
</dbReference>
<dbReference type="Gene3D" id="1.10.287.130">
    <property type="match status" value="1"/>
</dbReference>
<dbReference type="CDD" id="cd00082">
    <property type="entry name" value="HisKA"/>
    <property type="match status" value="1"/>
</dbReference>
<dbReference type="PROSITE" id="PS50885">
    <property type="entry name" value="HAMP"/>
    <property type="match status" value="1"/>
</dbReference>
<dbReference type="InterPro" id="IPR003594">
    <property type="entry name" value="HATPase_dom"/>
</dbReference>
<evidence type="ECO:0000313" key="17">
    <source>
        <dbReference type="EMBL" id="SKC23868.1"/>
    </source>
</evidence>
<dbReference type="InterPro" id="IPR004358">
    <property type="entry name" value="Sig_transdc_His_kin-like_C"/>
</dbReference>
<feature type="domain" description="HAMP" evidence="16">
    <location>
        <begin position="949"/>
        <end position="1001"/>
    </location>
</feature>